<proteinExistence type="predicted"/>
<accession>A0ABS6WAW0</accession>
<dbReference type="RefSeq" id="WP_219083048.1">
    <property type="nucleotide sequence ID" value="NZ_JAHBBD010000030.1"/>
</dbReference>
<organism evidence="3 4">
    <name type="scientific">Bifidobacterium phasiani</name>
    <dbReference type="NCBI Taxonomy" id="2834431"/>
    <lineage>
        <taxon>Bacteria</taxon>
        <taxon>Bacillati</taxon>
        <taxon>Actinomycetota</taxon>
        <taxon>Actinomycetes</taxon>
        <taxon>Bifidobacteriales</taxon>
        <taxon>Bifidobacteriaceae</taxon>
        <taxon>Bifidobacterium</taxon>
    </lineage>
</organism>
<feature type="compositionally biased region" description="Basic and acidic residues" evidence="1">
    <location>
        <begin position="267"/>
        <end position="280"/>
    </location>
</feature>
<sequence length="280" mass="28968">MIDIDALDAARLSLIAGRVDVIGHDGPDARLEITNVRGERVRVLLDGGRLAVRHADAGGRPRVMRLFSGTNTVSADVSLLVPRGIALKVDCVSGDTLVSGLTRGADLNTVSGTVLANGLSGRLRLDTVSGGVEARDHHGSIRSNTVSGDVTISGDCTEIVADSVSGDLVVDAFGRPSSIRVTAVSGGAMLRLDPQVHARYHVDAMHGKVRIDGRRFRTGLGGALDYEDGPADAPVTAVAMSAVSGSLLVMHRADDAPAPDDAGDACPPDRSDGPESDGER</sequence>
<evidence type="ECO:0000259" key="2">
    <source>
        <dbReference type="Pfam" id="PF13349"/>
    </source>
</evidence>
<protein>
    <recommendedName>
        <fullName evidence="2">DUF4097 domain-containing protein</fullName>
    </recommendedName>
</protein>
<keyword evidence="4" id="KW-1185">Reference proteome</keyword>
<feature type="region of interest" description="Disordered" evidence="1">
    <location>
        <begin position="254"/>
        <end position="280"/>
    </location>
</feature>
<evidence type="ECO:0000256" key="1">
    <source>
        <dbReference type="SAM" id="MobiDB-lite"/>
    </source>
</evidence>
<dbReference type="InterPro" id="IPR025164">
    <property type="entry name" value="Toastrack_DUF4097"/>
</dbReference>
<evidence type="ECO:0000313" key="3">
    <source>
        <dbReference type="EMBL" id="MBW3083646.1"/>
    </source>
</evidence>
<dbReference type="EMBL" id="JAHBBD010000030">
    <property type="protein sequence ID" value="MBW3083646.1"/>
    <property type="molecule type" value="Genomic_DNA"/>
</dbReference>
<gene>
    <name evidence="3" type="ORF">KIH73_09845</name>
</gene>
<reference evidence="3 4" key="1">
    <citation type="submission" date="2021-05" db="EMBL/GenBank/DDBJ databases">
        <title>Phylogenetic classification of ten novel species belonging to the genus Bifidobacterium comprising B. colchicus sp. nov., B. abeli sp. nov., B. bicoloris sp. nov., B. guerezis sp. nov., B. rosaliae sp. nov., B. santillanensis sp. nov., B. argentati sp. nov., B. amazzoni sp. nov., B. pluviali sp. nov., and B. pinnaculum sp. nov.</title>
        <authorList>
            <person name="Lugli G.A."/>
            <person name="Ruiz Garcia L."/>
            <person name="Margolles A."/>
            <person name="Ventura M."/>
        </authorList>
    </citation>
    <scope>NUCLEOTIDE SEQUENCE [LARGE SCALE GENOMIC DNA]</scope>
    <source>
        <strain evidence="3 4">6T3</strain>
    </source>
</reference>
<dbReference type="Proteomes" id="UP000812844">
    <property type="component" value="Unassembled WGS sequence"/>
</dbReference>
<dbReference type="Pfam" id="PF13349">
    <property type="entry name" value="DUF4097"/>
    <property type="match status" value="1"/>
</dbReference>
<feature type="domain" description="DUF4097" evidence="2">
    <location>
        <begin position="83"/>
        <end position="178"/>
    </location>
</feature>
<evidence type="ECO:0000313" key="4">
    <source>
        <dbReference type="Proteomes" id="UP000812844"/>
    </source>
</evidence>
<name>A0ABS6WAW0_9BIFI</name>
<comment type="caution">
    <text evidence="3">The sequence shown here is derived from an EMBL/GenBank/DDBJ whole genome shotgun (WGS) entry which is preliminary data.</text>
</comment>